<feature type="compositionally biased region" description="Basic and acidic residues" evidence="5">
    <location>
        <begin position="129"/>
        <end position="164"/>
    </location>
</feature>
<feature type="compositionally biased region" description="Basic and acidic residues" evidence="5">
    <location>
        <begin position="72"/>
        <end position="88"/>
    </location>
</feature>
<dbReference type="EnsemblProtists" id="EKX41100">
    <property type="protein sequence ID" value="EKX41100"/>
    <property type="gene ID" value="GUITHDRAFT_112833"/>
</dbReference>
<feature type="region of interest" description="Disordered" evidence="5">
    <location>
        <begin position="742"/>
        <end position="776"/>
    </location>
</feature>
<feature type="domain" description="Chromatin assembly factor 1 subunit A dimerization" evidence="6">
    <location>
        <begin position="689"/>
        <end position="721"/>
    </location>
</feature>
<evidence type="ECO:0000256" key="2">
    <source>
        <dbReference type="ARBA" id="ARBA00022763"/>
    </source>
</evidence>
<reference evidence="9" key="2">
    <citation type="submission" date="2012-11" db="EMBL/GenBank/DDBJ databases">
        <authorList>
            <person name="Kuo A."/>
            <person name="Curtis B.A."/>
            <person name="Tanifuji G."/>
            <person name="Burki F."/>
            <person name="Gruber A."/>
            <person name="Irimia M."/>
            <person name="Maruyama S."/>
            <person name="Arias M.C."/>
            <person name="Ball S.G."/>
            <person name="Gile G.H."/>
            <person name="Hirakawa Y."/>
            <person name="Hopkins J.F."/>
            <person name="Rensing S.A."/>
            <person name="Schmutz J."/>
            <person name="Symeonidi A."/>
            <person name="Elias M."/>
            <person name="Eveleigh R.J."/>
            <person name="Herman E.K."/>
            <person name="Klute M.J."/>
            <person name="Nakayama T."/>
            <person name="Obornik M."/>
            <person name="Reyes-Prieto A."/>
            <person name="Armbrust E.V."/>
            <person name="Aves S.J."/>
            <person name="Beiko R.G."/>
            <person name="Coutinho P."/>
            <person name="Dacks J.B."/>
            <person name="Durnford D.G."/>
            <person name="Fast N.M."/>
            <person name="Green B.R."/>
            <person name="Grisdale C."/>
            <person name="Hempe F."/>
            <person name="Henrissat B."/>
            <person name="Hoppner M.P."/>
            <person name="Ishida K.-I."/>
            <person name="Kim E."/>
            <person name="Koreny L."/>
            <person name="Kroth P.G."/>
            <person name="Liu Y."/>
            <person name="Malik S.-B."/>
            <person name="Maier U.G."/>
            <person name="McRose D."/>
            <person name="Mock T."/>
            <person name="Neilson J.A."/>
            <person name="Onodera N.T."/>
            <person name="Poole A.M."/>
            <person name="Pritham E.J."/>
            <person name="Richards T.A."/>
            <person name="Rocap G."/>
            <person name="Roy S.W."/>
            <person name="Sarai C."/>
            <person name="Schaack S."/>
            <person name="Shirato S."/>
            <person name="Slamovits C.H."/>
            <person name="Spencer D.F."/>
            <person name="Suzuki S."/>
            <person name="Worden A.Z."/>
            <person name="Zauner S."/>
            <person name="Barry K."/>
            <person name="Bell C."/>
            <person name="Bharti A.K."/>
            <person name="Crow J.A."/>
            <person name="Grimwood J."/>
            <person name="Kramer R."/>
            <person name="Lindquist E."/>
            <person name="Lucas S."/>
            <person name="Salamov A."/>
            <person name="McFadden G.I."/>
            <person name="Lane C.E."/>
            <person name="Keeling P.J."/>
            <person name="Gray M.W."/>
            <person name="Grigoriev I.V."/>
            <person name="Archibald J.M."/>
        </authorList>
    </citation>
    <scope>NUCLEOTIDE SEQUENCE</scope>
    <source>
        <strain evidence="9">CCMP2712</strain>
    </source>
</reference>
<evidence type="ECO:0000313" key="9">
    <source>
        <dbReference type="Proteomes" id="UP000011087"/>
    </source>
</evidence>
<keyword evidence="9" id="KW-1185">Reference proteome</keyword>
<dbReference type="PANTHER" id="PTHR15272:SF0">
    <property type="entry name" value="CHROMATIN ASSEMBLY FACTOR 1 SUBUNIT A"/>
    <property type="match status" value="1"/>
</dbReference>
<evidence type="ECO:0000256" key="1">
    <source>
        <dbReference type="ARBA" id="ARBA00004123"/>
    </source>
</evidence>
<organism evidence="7">
    <name type="scientific">Guillardia theta (strain CCMP2712)</name>
    <name type="common">Cryptophyte</name>
    <dbReference type="NCBI Taxonomy" id="905079"/>
    <lineage>
        <taxon>Eukaryota</taxon>
        <taxon>Cryptophyceae</taxon>
        <taxon>Pyrenomonadales</taxon>
        <taxon>Geminigeraceae</taxon>
        <taxon>Guillardia</taxon>
    </lineage>
</organism>
<evidence type="ECO:0000313" key="7">
    <source>
        <dbReference type="EMBL" id="EKX41100.1"/>
    </source>
</evidence>
<gene>
    <name evidence="7" type="ORF">GUITHDRAFT_112833</name>
</gene>
<dbReference type="AlphaFoldDB" id="L1IZ42"/>
<dbReference type="PANTHER" id="PTHR15272">
    <property type="entry name" value="CHROMATIN ASSEMBLY FACTOR 1 SUBUNIT A CAF-1 SUBUNIT A"/>
    <property type="match status" value="1"/>
</dbReference>
<feature type="compositionally biased region" description="Basic and acidic residues" evidence="5">
    <location>
        <begin position="176"/>
        <end position="185"/>
    </location>
</feature>
<dbReference type="InterPro" id="IPR022043">
    <property type="entry name" value="CAF1A_DD"/>
</dbReference>
<feature type="compositionally biased region" description="Acidic residues" evidence="5">
    <location>
        <begin position="742"/>
        <end position="772"/>
    </location>
</feature>
<feature type="region of interest" description="Disordered" evidence="5">
    <location>
        <begin position="417"/>
        <end position="498"/>
    </location>
</feature>
<dbReference type="GeneID" id="17297721"/>
<dbReference type="PaxDb" id="55529-EKX41100"/>
<feature type="region of interest" description="Disordered" evidence="5">
    <location>
        <begin position="1"/>
        <end position="199"/>
    </location>
</feature>
<proteinExistence type="predicted"/>
<feature type="compositionally biased region" description="Acidic residues" evidence="5">
    <location>
        <begin position="19"/>
        <end position="31"/>
    </location>
</feature>
<evidence type="ECO:0000256" key="4">
    <source>
        <dbReference type="ARBA" id="ARBA00023242"/>
    </source>
</evidence>
<reference evidence="7 9" key="1">
    <citation type="journal article" date="2012" name="Nature">
        <title>Algal genomes reveal evolutionary mosaicism and the fate of nucleomorphs.</title>
        <authorList>
            <consortium name="DOE Joint Genome Institute"/>
            <person name="Curtis B.A."/>
            <person name="Tanifuji G."/>
            <person name="Burki F."/>
            <person name="Gruber A."/>
            <person name="Irimia M."/>
            <person name="Maruyama S."/>
            <person name="Arias M.C."/>
            <person name="Ball S.G."/>
            <person name="Gile G.H."/>
            <person name="Hirakawa Y."/>
            <person name="Hopkins J.F."/>
            <person name="Kuo A."/>
            <person name="Rensing S.A."/>
            <person name="Schmutz J."/>
            <person name="Symeonidi A."/>
            <person name="Elias M."/>
            <person name="Eveleigh R.J."/>
            <person name="Herman E.K."/>
            <person name="Klute M.J."/>
            <person name="Nakayama T."/>
            <person name="Obornik M."/>
            <person name="Reyes-Prieto A."/>
            <person name="Armbrust E.V."/>
            <person name="Aves S.J."/>
            <person name="Beiko R.G."/>
            <person name="Coutinho P."/>
            <person name="Dacks J.B."/>
            <person name="Durnford D.G."/>
            <person name="Fast N.M."/>
            <person name="Green B.R."/>
            <person name="Grisdale C.J."/>
            <person name="Hempel F."/>
            <person name="Henrissat B."/>
            <person name="Hoppner M.P."/>
            <person name="Ishida K."/>
            <person name="Kim E."/>
            <person name="Koreny L."/>
            <person name="Kroth P.G."/>
            <person name="Liu Y."/>
            <person name="Malik S.B."/>
            <person name="Maier U.G."/>
            <person name="McRose D."/>
            <person name="Mock T."/>
            <person name="Neilson J.A."/>
            <person name="Onodera N.T."/>
            <person name="Poole A.M."/>
            <person name="Pritham E.J."/>
            <person name="Richards T.A."/>
            <person name="Rocap G."/>
            <person name="Roy S.W."/>
            <person name="Sarai C."/>
            <person name="Schaack S."/>
            <person name="Shirato S."/>
            <person name="Slamovits C.H."/>
            <person name="Spencer D.F."/>
            <person name="Suzuki S."/>
            <person name="Worden A.Z."/>
            <person name="Zauner S."/>
            <person name="Barry K."/>
            <person name="Bell C."/>
            <person name="Bharti A.K."/>
            <person name="Crow J.A."/>
            <person name="Grimwood J."/>
            <person name="Kramer R."/>
            <person name="Lindquist E."/>
            <person name="Lucas S."/>
            <person name="Salamov A."/>
            <person name="McFadden G.I."/>
            <person name="Lane C.E."/>
            <person name="Keeling P.J."/>
            <person name="Gray M.W."/>
            <person name="Grigoriev I.V."/>
            <person name="Archibald J.M."/>
        </authorList>
    </citation>
    <scope>NUCLEOTIDE SEQUENCE</scope>
    <source>
        <strain evidence="7 9">CCMP2712</strain>
    </source>
</reference>
<evidence type="ECO:0000259" key="6">
    <source>
        <dbReference type="Pfam" id="PF12253"/>
    </source>
</evidence>
<sequence>MSATDTCPSPAKETSEPLETVEDCIIIEEAADQSNGVGKPEKKKRERASEKPASKPLQNRSISAFLIKNKKQKTEEDAAKAEPEKVESMEIDPSTTPQQEEKDTPAEDQHISEEDVSEVVVTEEVVESTGDKDSARRSEAEDKLVAEVSAEEQKKEAETSAKDDAAEEGESLLNEPQEKKSEPVKKPTKTSKPVQKLSDADKAKRILQLNDELNTLKSDKIFVDSAPFFRPSDAELQSVLEDLQTMMDDENKSLPMKTRQILARFVEGNTKTCQSLCENLLEKITSQAGDINLNDLQPKLESWLQIVAEMQCNDNLKSLYDECQTANVKGNLHILWKVKDLADIPDKFRTIVEQYRKMELAVSERMVHIQNMLSTDDNKTFAKLDKTLLAMKDKFLKLEEKEKKDREKLESKIETERKKLEEKEDKQRKRDEEIRAREEEKQRKKEDIRAKEEEKQRKKEEELAKTKEKKEPKKVEKPDEKEKKVKQTVDKPKDTATVKQATFMASFFKKSGDSPTKSTVDEKASASKTDCVKAANDSAFKELSSKTSSVFRPWEAPKNAVVASFPFGPVQNSKSTRAAPADSDLQSWLDLLRSEPIRERPQRALREDGKIHPKMKLIQLNMKLPIVKTQLVDVDVDAAQKVMWDIEEEGQEAKIEAIMNEAEPTSDGLYKYRGRILQFLTEGGGWFDCRRPPYYGTVSRASMAINGRRPLQQDPELDYSYVFVHVLSTFVDTELCRYESDADWESEVGEGEDLGSDLDGEDEEEEYEEEDGGFVVPDGYMSDDGMENGVCKKKLQQILHYQSLPVELTEMLSVKILDNLPLCLSSDPNIHLDPDTDYYGDDIGHARAASLEAAIQILYNHPTAVAFTYLLPDSEHKLAGTVFLKGQKALEQKQEFSGMVSGCLKRISDAKKQAIWKELFASKSEAAAMATTASKPNQNSGNKGGASAQMKIEDKHLLAIVKILHGSTKSKSDLVQAFIAACPELSKSKAERIISSVASKKVELGASRWVLLDDTIKRSPFIPEIAKEAWKNNTRKNAAAVS</sequence>
<protein>
    <recommendedName>
        <fullName evidence="6">Chromatin assembly factor 1 subunit A dimerization domain-containing protein</fullName>
    </recommendedName>
</protein>
<dbReference type="RefSeq" id="XP_005828080.1">
    <property type="nucleotide sequence ID" value="XM_005828023.1"/>
</dbReference>
<dbReference type="GO" id="GO:0033186">
    <property type="term" value="C:CAF-1 complex"/>
    <property type="evidence" value="ECO:0007669"/>
    <property type="project" value="TreeGrafter"/>
</dbReference>
<reference evidence="8" key="3">
    <citation type="submission" date="2016-03" db="UniProtKB">
        <authorList>
            <consortium name="EnsemblProtists"/>
        </authorList>
    </citation>
    <scope>IDENTIFICATION</scope>
</reference>
<dbReference type="EMBL" id="JH993026">
    <property type="protein sequence ID" value="EKX41100.1"/>
    <property type="molecule type" value="Genomic_DNA"/>
</dbReference>
<keyword evidence="3" id="KW-0234">DNA repair</keyword>
<dbReference type="Proteomes" id="UP000011087">
    <property type="component" value="Unassembled WGS sequence"/>
</dbReference>
<keyword evidence="4" id="KW-0539">Nucleus</keyword>
<dbReference type="HOGENOM" id="CLU_292484_0_0_1"/>
<evidence type="ECO:0000256" key="3">
    <source>
        <dbReference type="ARBA" id="ARBA00023204"/>
    </source>
</evidence>
<keyword evidence="2" id="KW-0227">DNA damage</keyword>
<dbReference type="Pfam" id="PF12253">
    <property type="entry name" value="CAF1A_dimeriz"/>
    <property type="match status" value="1"/>
</dbReference>
<evidence type="ECO:0000256" key="5">
    <source>
        <dbReference type="SAM" id="MobiDB-lite"/>
    </source>
</evidence>
<feature type="compositionally biased region" description="Basic and acidic residues" evidence="5">
    <location>
        <begin position="99"/>
        <end position="113"/>
    </location>
</feature>
<dbReference type="OrthoDB" id="440676at2759"/>
<accession>L1IZ42</accession>
<dbReference type="GO" id="GO:0006281">
    <property type="term" value="P:DNA repair"/>
    <property type="evidence" value="ECO:0007669"/>
    <property type="project" value="UniProtKB-KW"/>
</dbReference>
<name>L1IZ42_GUITC</name>
<dbReference type="KEGG" id="gtt:GUITHDRAFT_112833"/>
<feature type="compositionally biased region" description="Basic and acidic residues" evidence="5">
    <location>
        <begin position="417"/>
        <end position="496"/>
    </location>
</feature>
<dbReference type="GO" id="GO:0005634">
    <property type="term" value="C:nucleus"/>
    <property type="evidence" value="ECO:0007669"/>
    <property type="project" value="UniProtKB-SubCell"/>
</dbReference>
<comment type="subcellular location">
    <subcellularLocation>
        <location evidence="1">Nucleus</location>
    </subcellularLocation>
</comment>
<evidence type="ECO:0000313" key="8">
    <source>
        <dbReference type="EnsemblProtists" id="EKX41100"/>
    </source>
</evidence>
<dbReference type="GO" id="GO:0006334">
    <property type="term" value="P:nucleosome assembly"/>
    <property type="evidence" value="ECO:0007669"/>
    <property type="project" value="TreeGrafter"/>
</dbReference>
<dbReference type="STRING" id="905079.L1IZ42"/>